<sequence length="123" mass="13878">MGEKAHHFFSVELQSPLAEEEKRNNITLQFRNTHWGGIIIVTVRQNTEREKYIKRSEWYPTDRPSMKVVIQMLKGENMPVMPPNPFAASESANINTSATSGSLFSSEFDSISERSGSNNLVSS</sequence>
<evidence type="ECO:0000313" key="3">
    <source>
        <dbReference type="Proteomes" id="UP000834106"/>
    </source>
</evidence>
<dbReference type="EMBL" id="OU503047">
    <property type="protein sequence ID" value="CAI9771984.1"/>
    <property type="molecule type" value="Genomic_DNA"/>
</dbReference>
<evidence type="ECO:0000256" key="1">
    <source>
        <dbReference type="SAM" id="MobiDB-lite"/>
    </source>
</evidence>
<reference evidence="2" key="1">
    <citation type="submission" date="2023-05" db="EMBL/GenBank/DDBJ databases">
        <authorList>
            <person name="Huff M."/>
        </authorList>
    </citation>
    <scope>NUCLEOTIDE SEQUENCE</scope>
</reference>
<evidence type="ECO:0000313" key="2">
    <source>
        <dbReference type="EMBL" id="CAI9771984.1"/>
    </source>
</evidence>
<accession>A0AAD2DZZ3</accession>
<gene>
    <name evidence="2" type="ORF">FPE_LOCUS19414</name>
</gene>
<keyword evidence="3" id="KW-1185">Reference proteome</keyword>
<organism evidence="2 3">
    <name type="scientific">Fraxinus pennsylvanica</name>
    <dbReference type="NCBI Taxonomy" id="56036"/>
    <lineage>
        <taxon>Eukaryota</taxon>
        <taxon>Viridiplantae</taxon>
        <taxon>Streptophyta</taxon>
        <taxon>Embryophyta</taxon>
        <taxon>Tracheophyta</taxon>
        <taxon>Spermatophyta</taxon>
        <taxon>Magnoliopsida</taxon>
        <taxon>eudicotyledons</taxon>
        <taxon>Gunneridae</taxon>
        <taxon>Pentapetalae</taxon>
        <taxon>asterids</taxon>
        <taxon>lamiids</taxon>
        <taxon>Lamiales</taxon>
        <taxon>Oleaceae</taxon>
        <taxon>Oleeae</taxon>
        <taxon>Fraxinus</taxon>
    </lineage>
</organism>
<name>A0AAD2DZZ3_9LAMI</name>
<feature type="region of interest" description="Disordered" evidence="1">
    <location>
        <begin position="97"/>
        <end position="123"/>
    </location>
</feature>
<proteinExistence type="predicted"/>
<dbReference type="AlphaFoldDB" id="A0AAD2DZZ3"/>
<protein>
    <submittedName>
        <fullName evidence="2">Uncharacterized protein</fullName>
    </submittedName>
</protein>
<dbReference type="Proteomes" id="UP000834106">
    <property type="component" value="Chromosome 12"/>
</dbReference>